<name>A0A8D8UWV4_9HEMI</name>
<sequence>MTQHSSFFVRNSKLHSENMGSSLIRGKTTFLTKKLFDLFSTLGLTVHPFSTLGLTVQRLWARLSIMASMSPNIFKITSYEILGSFLFLNLHSRKIDTVYKINFRALSCCMNNDIV</sequence>
<proteinExistence type="predicted"/>
<accession>A0A8D8UWV4</accession>
<dbReference type="AlphaFoldDB" id="A0A8D8UWV4"/>
<dbReference type="EMBL" id="HBUF01352240">
    <property type="protein sequence ID" value="CAG6714790.1"/>
    <property type="molecule type" value="Transcribed_RNA"/>
</dbReference>
<protein>
    <submittedName>
        <fullName evidence="1">Uncharacterized protein</fullName>
    </submittedName>
</protein>
<evidence type="ECO:0000313" key="1">
    <source>
        <dbReference type="EMBL" id="CAG6714790.1"/>
    </source>
</evidence>
<reference evidence="1" key="1">
    <citation type="submission" date="2021-05" db="EMBL/GenBank/DDBJ databases">
        <authorList>
            <person name="Alioto T."/>
            <person name="Alioto T."/>
            <person name="Gomez Garrido J."/>
        </authorList>
    </citation>
    <scope>NUCLEOTIDE SEQUENCE</scope>
</reference>
<organism evidence="1">
    <name type="scientific">Cacopsylla melanoneura</name>
    <dbReference type="NCBI Taxonomy" id="428564"/>
    <lineage>
        <taxon>Eukaryota</taxon>
        <taxon>Metazoa</taxon>
        <taxon>Ecdysozoa</taxon>
        <taxon>Arthropoda</taxon>
        <taxon>Hexapoda</taxon>
        <taxon>Insecta</taxon>
        <taxon>Pterygota</taxon>
        <taxon>Neoptera</taxon>
        <taxon>Paraneoptera</taxon>
        <taxon>Hemiptera</taxon>
        <taxon>Sternorrhyncha</taxon>
        <taxon>Psylloidea</taxon>
        <taxon>Psyllidae</taxon>
        <taxon>Psyllinae</taxon>
        <taxon>Cacopsylla</taxon>
    </lineage>
</organism>
<dbReference type="EMBL" id="HBUF01352241">
    <property type="protein sequence ID" value="CAG6714791.1"/>
    <property type="molecule type" value="Transcribed_RNA"/>
</dbReference>